<dbReference type="GO" id="GO:0000287">
    <property type="term" value="F:magnesium ion binding"/>
    <property type="evidence" value="ECO:0007669"/>
    <property type="project" value="InterPro"/>
</dbReference>
<dbReference type="Gene3D" id="1.10.600.10">
    <property type="entry name" value="Farnesyl Diphosphate Synthase"/>
    <property type="match status" value="1"/>
</dbReference>
<dbReference type="InterPro" id="IPR044814">
    <property type="entry name" value="Terpene_cyclase_plant_C1"/>
</dbReference>
<dbReference type="InterPro" id="IPR036965">
    <property type="entry name" value="Terpene_synth_N_sf"/>
</dbReference>
<dbReference type="AlphaFoldDB" id="A0A6C0M840"/>
<dbReference type="InterPro" id="IPR034741">
    <property type="entry name" value="Terpene_cyclase-like_1_C"/>
</dbReference>
<comment type="cofactor">
    <cofactor evidence="1">
        <name>Mg(2+)</name>
        <dbReference type="ChEBI" id="CHEBI:18420"/>
    </cofactor>
</comment>
<dbReference type="GO" id="GO:0016102">
    <property type="term" value="P:diterpenoid biosynthetic process"/>
    <property type="evidence" value="ECO:0007669"/>
    <property type="project" value="InterPro"/>
</dbReference>
<proteinExistence type="evidence at transcript level"/>
<dbReference type="SUPFAM" id="SSF48576">
    <property type="entry name" value="Terpenoid synthases"/>
    <property type="match status" value="1"/>
</dbReference>
<dbReference type="PANTHER" id="PTHR31225:SF244">
    <property type="entry name" value="1,8-CINEOLE SYNTHASE 1, CHLOROPLASTIC-RELATED"/>
    <property type="match status" value="1"/>
</dbReference>
<dbReference type="GO" id="GO:0080027">
    <property type="term" value="P:response to herbivore"/>
    <property type="evidence" value="ECO:0007669"/>
    <property type="project" value="UniProtKB-ARBA"/>
</dbReference>
<keyword evidence="3" id="KW-0460">Magnesium</keyword>
<evidence type="ECO:0000259" key="5">
    <source>
        <dbReference type="Pfam" id="PF01397"/>
    </source>
</evidence>
<dbReference type="GO" id="GO:0009611">
    <property type="term" value="P:response to wounding"/>
    <property type="evidence" value="ECO:0007669"/>
    <property type="project" value="UniProtKB-ARBA"/>
</dbReference>
<feature type="domain" description="Terpene synthase metal-binding" evidence="6">
    <location>
        <begin position="297"/>
        <end position="533"/>
    </location>
</feature>
<dbReference type="Pfam" id="PF01397">
    <property type="entry name" value="Terpene_synth"/>
    <property type="match status" value="1"/>
</dbReference>
<dbReference type="InterPro" id="IPR008949">
    <property type="entry name" value="Isoprenoid_synthase_dom_sf"/>
</dbReference>
<evidence type="ECO:0000313" key="7">
    <source>
        <dbReference type="EMBL" id="QHU78621.1"/>
    </source>
</evidence>
<dbReference type="InterPro" id="IPR050148">
    <property type="entry name" value="Terpene_synthase-like"/>
</dbReference>
<dbReference type="InterPro" id="IPR001906">
    <property type="entry name" value="Terpene_synth_N"/>
</dbReference>
<dbReference type="FunFam" id="1.50.10.130:FF:000001">
    <property type="entry name" value="Isoprene synthase, chloroplastic"/>
    <property type="match status" value="1"/>
</dbReference>
<dbReference type="CDD" id="cd00684">
    <property type="entry name" value="Terpene_cyclase_plant_C1"/>
    <property type="match status" value="1"/>
</dbReference>
<dbReference type="EMBL" id="MN654909">
    <property type="protein sequence ID" value="QHU78621.1"/>
    <property type="molecule type" value="mRNA"/>
</dbReference>
<dbReference type="PANTHER" id="PTHR31225">
    <property type="entry name" value="OS04G0344100 PROTEIN-RELATED"/>
    <property type="match status" value="1"/>
</dbReference>
<name>A0A6C0M840_ALBJU</name>
<evidence type="ECO:0000256" key="2">
    <source>
        <dbReference type="ARBA" id="ARBA00022723"/>
    </source>
</evidence>
<dbReference type="InterPro" id="IPR005630">
    <property type="entry name" value="Terpene_synthase_metal-bd"/>
</dbReference>
<dbReference type="GO" id="GO:0010333">
    <property type="term" value="F:terpene synthase activity"/>
    <property type="evidence" value="ECO:0007669"/>
    <property type="project" value="InterPro"/>
</dbReference>
<dbReference type="SFLD" id="SFLDG01019">
    <property type="entry name" value="Terpene_Cyclase_Like_1_C_Termi"/>
    <property type="match status" value="1"/>
</dbReference>
<dbReference type="SUPFAM" id="SSF48239">
    <property type="entry name" value="Terpenoid cyclases/Protein prenyltransferases"/>
    <property type="match status" value="1"/>
</dbReference>
<evidence type="ECO:0000256" key="3">
    <source>
        <dbReference type="ARBA" id="ARBA00022842"/>
    </source>
</evidence>
<dbReference type="FunFam" id="1.10.600.10:FF:000007">
    <property type="entry name" value="Isoprene synthase, chloroplastic"/>
    <property type="match status" value="1"/>
</dbReference>
<accession>A0A6C0M840</accession>
<organism evidence="7">
    <name type="scientific">Albizia julibrissin</name>
    <name type="common">Silk tree</name>
    <dbReference type="NCBI Taxonomy" id="3813"/>
    <lineage>
        <taxon>Eukaryota</taxon>
        <taxon>Viridiplantae</taxon>
        <taxon>Streptophyta</taxon>
        <taxon>Embryophyta</taxon>
        <taxon>Tracheophyta</taxon>
        <taxon>Spermatophyta</taxon>
        <taxon>Magnoliopsida</taxon>
        <taxon>eudicotyledons</taxon>
        <taxon>Gunneridae</taxon>
        <taxon>Pentapetalae</taxon>
        <taxon>rosids</taxon>
        <taxon>fabids</taxon>
        <taxon>Fabales</taxon>
        <taxon>Fabaceae</taxon>
        <taxon>Caesalpinioideae</taxon>
        <taxon>mimosoid clade</taxon>
        <taxon>Ingeae</taxon>
        <taxon>Albizia</taxon>
    </lineage>
</organism>
<protein>
    <submittedName>
        <fullName evidence="7">Monoterpene synthase</fullName>
    </submittedName>
</protein>
<keyword evidence="2" id="KW-0479">Metal-binding</keyword>
<dbReference type="Pfam" id="PF03936">
    <property type="entry name" value="Terpene_synth_C"/>
    <property type="match status" value="1"/>
</dbReference>
<evidence type="ECO:0000256" key="4">
    <source>
        <dbReference type="ARBA" id="ARBA00023239"/>
    </source>
</evidence>
<sequence length="588" mass="68983">MALYQFALLPYATLSFRNKMLQSIITSRSVPPTIQCTAPTTIVSDQTNTSRRNVNFFQPSIWPHDYIQSLRSDFVEESYAVESDGLQEQVRVMLSKLENPVDQLEFIDLLQRLGIGAHFRHEIRNLMENIYNNKDTSKKKSNLHATALEFRILRQHGYDVSSEIFKKFLDHEDHFDARLCVDIKGLLSLYEASFLSMECETILDEARDFSSIRLREFGDKNINNEDDETCLLVKHALELPLHWRVSRLEARWFIDFYEKRENMNPTLLKLAKLDFNMVQVSHLEDLKYTSRWWERIGLLKKMSFTRDRLVENFFWTVGYNYEPQLGHYRRVLTKVNALITAIDDVYDVYGKLEELELFTDVVDRWDVNAMDILPDYMKICFLALFNFVHEEAFEFLKENGHDVIPLLKKMWADLCKAYMVEAKWFYSNYKPSLHDYLENAWISSSGPVILVHSYLLLQNSTTKEDLFYFQEYSDIIRFSSIILRLTDDLGSSQREKETGDVAKAIECYMNETGASEAVARRHIDCLIWETWKKMNKEASNCPDPKSFIEVARNLARVSHCMYEHGDGHSIQAPQIKNRIMSLLFHPVV</sequence>
<reference evidence="7" key="1">
    <citation type="submission" date="2019-11" db="EMBL/GenBank/DDBJ databases">
        <title>Terpene synthase gene family identification indicates five TPSs are responsible for volatile terpenoids biosynthesis in Albizia julibrissin.</title>
        <authorList>
            <person name="Liu G."/>
            <person name="Yang M."/>
            <person name="Fu J."/>
        </authorList>
    </citation>
    <scope>NUCLEOTIDE SEQUENCE</scope>
    <source>
        <tissue evidence="7">Flower</tissue>
    </source>
</reference>
<dbReference type="SFLD" id="SFLDS00005">
    <property type="entry name" value="Isoprenoid_Synthase_Type_I"/>
    <property type="match status" value="1"/>
</dbReference>
<keyword evidence="4" id="KW-0456">Lyase</keyword>
<feature type="domain" description="Terpene synthase N-terminal" evidence="5">
    <location>
        <begin position="62"/>
        <end position="237"/>
    </location>
</feature>
<dbReference type="Gene3D" id="1.50.10.130">
    <property type="entry name" value="Terpene synthase, N-terminal domain"/>
    <property type="match status" value="1"/>
</dbReference>
<gene>
    <name evidence="7" type="primary">TPS9</name>
</gene>
<evidence type="ECO:0000259" key="6">
    <source>
        <dbReference type="Pfam" id="PF03936"/>
    </source>
</evidence>
<evidence type="ECO:0000256" key="1">
    <source>
        <dbReference type="ARBA" id="ARBA00001946"/>
    </source>
</evidence>
<dbReference type="InterPro" id="IPR008930">
    <property type="entry name" value="Terpenoid_cyclase/PrenylTrfase"/>
</dbReference>